<dbReference type="Pfam" id="PF00534">
    <property type="entry name" value="Glycos_transf_1"/>
    <property type="match status" value="1"/>
</dbReference>
<dbReference type="GO" id="GO:0016757">
    <property type="term" value="F:glycosyltransferase activity"/>
    <property type="evidence" value="ECO:0007669"/>
    <property type="project" value="UniProtKB-KW"/>
</dbReference>
<evidence type="ECO:0000313" key="2">
    <source>
        <dbReference type="EMBL" id="EDS75378.1"/>
    </source>
</evidence>
<evidence type="ECO:0000313" key="3">
    <source>
        <dbReference type="Proteomes" id="UP000004910"/>
    </source>
</evidence>
<sequence>MCQNKVWATDNALIKNTHRAWEKMKDAFCGFKELTIVSVSPYGKQQSRNSPILKSYVHEVILNGVNTSIFYPSFDINIRDKLGIRSKKIYLFVTSEFSEKKEHLKGGYYLLKLAENMLQEDCMFIVIGSGNTALSSNYSNIIFINHIEDKKLLACYYSQADILLSLSKSETFGMTCAEALCCGTPVVGFRSGGPESIVLPEYSYFTRYGDINDLEKHMHIISDKCKFQKNKISVDARQTYDSNRMATEYLKLYRKIYKNI</sequence>
<evidence type="ECO:0000259" key="1">
    <source>
        <dbReference type="Pfam" id="PF00534"/>
    </source>
</evidence>
<dbReference type="EMBL" id="ABIK02000006">
    <property type="protein sequence ID" value="EDS75378.1"/>
    <property type="molecule type" value="Genomic_DNA"/>
</dbReference>
<gene>
    <name evidence="2" type="ORF">CLOSPI_00772</name>
</gene>
<dbReference type="OrthoDB" id="9768685at2"/>
<dbReference type="SUPFAM" id="SSF53756">
    <property type="entry name" value="UDP-Glycosyltransferase/glycogen phosphorylase"/>
    <property type="match status" value="1"/>
</dbReference>
<keyword evidence="3" id="KW-1185">Reference proteome</keyword>
<reference evidence="2" key="2">
    <citation type="submission" date="2014-06" db="EMBL/GenBank/DDBJ databases">
        <title>Draft genome sequence of Clostridium spiroforme (DSM 1552).</title>
        <authorList>
            <person name="Sudarsanam P."/>
            <person name="Ley R."/>
            <person name="Guruge J."/>
            <person name="Turnbaugh P.J."/>
            <person name="Mahowald M."/>
            <person name="Liep D."/>
            <person name="Gordon J."/>
        </authorList>
    </citation>
    <scope>NUCLEOTIDE SEQUENCE</scope>
    <source>
        <strain evidence="2">DSM 1552</strain>
    </source>
</reference>
<dbReference type="eggNOG" id="COG0438">
    <property type="taxonomic scope" value="Bacteria"/>
</dbReference>
<dbReference type="PANTHER" id="PTHR45947">
    <property type="entry name" value="SULFOQUINOVOSYL TRANSFERASE SQD2"/>
    <property type="match status" value="1"/>
</dbReference>
<dbReference type="InterPro" id="IPR050194">
    <property type="entry name" value="Glycosyltransferase_grp1"/>
</dbReference>
<feature type="domain" description="Glycosyl transferase family 1" evidence="1">
    <location>
        <begin position="77"/>
        <end position="218"/>
    </location>
</feature>
<keyword evidence="2" id="KW-0808">Transferase</keyword>
<dbReference type="HOGENOM" id="CLU_009583_28_3_9"/>
<reference evidence="2" key="1">
    <citation type="submission" date="2008-02" db="EMBL/GenBank/DDBJ databases">
        <authorList>
            <person name="Fulton L."/>
            <person name="Clifton S."/>
            <person name="Fulton B."/>
            <person name="Xu J."/>
            <person name="Minx P."/>
            <person name="Pepin K.H."/>
            <person name="Johnson M."/>
            <person name="Thiruvilangam P."/>
            <person name="Bhonagiri V."/>
            <person name="Nash W.E."/>
            <person name="Mardis E.R."/>
            <person name="Wilson R.K."/>
        </authorList>
    </citation>
    <scope>NUCLEOTIDE SEQUENCE [LARGE SCALE GENOMIC DNA]</scope>
    <source>
        <strain evidence="2">DSM 1552</strain>
    </source>
</reference>
<dbReference type="RefSeq" id="WP_004609249.1">
    <property type="nucleotide sequence ID" value="NZ_CP102275.1"/>
</dbReference>
<comment type="caution">
    <text evidence="2">The sequence shown here is derived from an EMBL/GenBank/DDBJ whole genome shotgun (WGS) entry which is preliminary data.</text>
</comment>
<proteinExistence type="predicted"/>
<protein>
    <submittedName>
        <fullName evidence="2">Glycosyltransferase, group 1 family protein</fullName>
        <ecNumber evidence="2">2.4.-.-</ecNumber>
    </submittedName>
</protein>
<dbReference type="GeneID" id="94017600"/>
<dbReference type="Proteomes" id="UP000004910">
    <property type="component" value="Unassembled WGS sequence"/>
</dbReference>
<dbReference type="STRING" id="428126.CLOSPI_00772"/>
<dbReference type="InterPro" id="IPR001296">
    <property type="entry name" value="Glyco_trans_1"/>
</dbReference>
<keyword evidence="2" id="KW-0328">Glycosyltransferase</keyword>
<accession>B1C0P3</accession>
<dbReference type="EC" id="2.4.-.-" evidence="2"/>
<dbReference type="CAZy" id="GT4">
    <property type="family name" value="Glycosyltransferase Family 4"/>
</dbReference>
<dbReference type="AlphaFoldDB" id="B1C0P3"/>
<name>B1C0P3_9FIRM</name>
<dbReference type="Gene3D" id="3.40.50.2000">
    <property type="entry name" value="Glycogen Phosphorylase B"/>
    <property type="match status" value="2"/>
</dbReference>
<organism evidence="2 3">
    <name type="scientific">Thomasclavelia spiroformis DSM 1552</name>
    <dbReference type="NCBI Taxonomy" id="428126"/>
    <lineage>
        <taxon>Bacteria</taxon>
        <taxon>Bacillati</taxon>
        <taxon>Bacillota</taxon>
        <taxon>Erysipelotrichia</taxon>
        <taxon>Erysipelotrichales</taxon>
        <taxon>Coprobacillaceae</taxon>
        <taxon>Thomasclavelia</taxon>
    </lineage>
</organism>
<dbReference type="PANTHER" id="PTHR45947:SF3">
    <property type="entry name" value="SULFOQUINOVOSYL TRANSFERASE SQD2"/>
    <property type="match status" value="1"/>
</dbReference>